<feature type="compositionally biased region" description="Polar residues" evidence="1">
    <location>
        <begin position="477"/>
        <end position="492"/>
    </location>
</feature>
<feature type="region of interest" description="Disordered" evidence="1">
    <location>
        <begin position="305"/>
        <end position="347"/>
    </location>
</feature>
<accession>A0A8A1LN49</accession>
<feature type="compositionally biased region" description="Polar residues" evidence="1">
    <location>
        <begin position="521"/>
        <end position="533"/>
    </location>
</feature>
<evidence type="ECO:0000313" key="2">
    <source>
        <dbReference type="EMBL" id="QSS53317.1"/>
    </source>
</evidence>
<reference evidence="2" key="1">
    <citation type="submission" date="2021-01" db="EMBL/GenBank/DDBJ databases">
        <title>Chromosome-level genome assembly of a human fungal pathogen reveals clustering of transcriptionally co-regulated genes.</title>
        <authorList>
            <person name="Voorhies M."/>
            <person name="Cohen S."/>
            <person name="Shea T.P."/>
            <person name="Petrus S."/>
            <person name="Munoz J.F."/>
            <person name="Poplawski S."/>
            <person name="Goldman W.E."/>
            <person name="Michael T."/>
            <person name="Cuomo C.A."/>
            <person name="Sil A."/>
            <person name="Beyhan S."/>
        </authorList>
    </citation>
    <scope>NUCLEOTIDE SEQUENCE</scope>
    <source>
        <strain evidence="2">H88</strain>
    </source>
</reference>
<feature type="compositionally biased region" description="Polar residues" evidence="1">
    <location>
        <begin position="305"/>
        <end position="328"/>
    </location>
</feature>
<sequence>MALLSDLVLIAVVCAVTVFLCVLLVTVLCLRYRRKNILHSNETSSNLYPQSRGIFHTTFPFRYAGARQWSAIGSIEDLRGQLSPGILEPAPCHTSERRDARMSTLSMRNTRRLQKKSSRDIPLESVASPRSHSAPSDVENMGFSPFAIAELQADCTPKRKIPLQDGNTTIDKDEGGRITSWPLTTRKGSYYDITATMRGGPFIIDPELAKRRSEGILHQAPGSPPKQEVPPLPFSRPPGIPHLTRHDSMLLSNKSLDTAGSSILDYPAGENLTDSIDLETPSKPPPTIHERYISTDGWWVPASTRSGSVSRIPQASSPRRYNSTSGSYKQIEDRGSPRRSASMHYPEERSSCILGVQTPTKTRQLYIPPLGESRSLTSGPWIPSNICNQKSQLPVAHELNTSSSLESDRRSDEVRSHSAILKPITESGKNCGTRTLANANGCPCNRTHCVRTSRLSTLGEASLDEARKGHQRRKSAKTSICQRNSILTSLSPTIEEPEDNSCKSTPRAKTVTPVRQDKQSSEPPSTSENSHNPFDNDEDDISDDGGGEPTPTPIERGSTTSLSITCPSSVPKFSPAPVHERPNIPRRSSLRRNSSTVLRSQHEAQSQPQRSTSIASTITILASEPYASTPSITTPTNTVSGFPSLGSYGNIIAKMDNEARNLNNGDRPARNAFALPENSALIERETGVSGEKKPRPLPILPIPKLSQTLSRSRPQKFRAALTTIQSASNIAMPDGADGISCHDSDKENGGNAGSKSDDGDDGSRSPTSTSSPSQLRQLEKGEGTESSIQHEGTESPSEKQERPGGPVASTPLKAGAAVGTEKLTSSIVRTPGSMYDQFGFLKE</sequence>
<feature type="compositionally biased region" description="Basic and acidic residues" evidence="1">
    <location>
        <begin position="684"/>
        <end position="694"/>
    </location>
</feature>
<feature type="compositionally biased region" description="Acidic residues" evidence="1">
    <location>
        <begin position="535"/>
        <end position="546"/>
    </location>
</feature>
<feature type="region of interest" description="Disordered" evidence="1">
    <location>
        <begin position="89"/>
        <end position="139"/>
    </location>
</feature>
<dbReference type="EMBL" id="CP069104">
    <property type="protein sequence ID" value="QSS53317.1"/>
    <property type="molecule type" value="Genomic_DNA"/>
</dbReference>
<protein>
    <submittedName>
        <fullName evidence="2">Uncharacterized protein</fullName>
    </submittedName>
</protein>
<proteinExistence type="predicted"/>
<feature type="compositionally biased region" description="Low complexity" evidence="1">
    <location>
        <begin position="764"/>
        <end position="776"/>
    </location>
</feature>
<evidence type="ECO:0000313" key="3">
    <source>
        <dbReference type="Proteomes" id="UP000663419"/>
    </source>
</evidence>
<feature type="compositionally biased region" description="Polar residues" evidence="1">
    <location>
        <begin position="557"/>
        <end position="568"/>
    </location>
</feature>
<evidence type="ECO:0000256" key="1">
    <source>
        <dbReference type="SAM" id="MobiDB-lite"/>
    </source>
</evidence>
<feature type="region of interest" description="Disordered" evidence="1">
    <location>
        <begin position="684"/>
        <end position="717"/>
    </location>
</feature>
<name>A0A8A1LN49_AJEC8</name>
<feature type="region of interest" description="Disordered" evidence="1">
    <location>
        <begin position="397"/>
        <end position="416"/>
    </location>
</feature>
<feature type="compositionally biased region" description="Basic and acidic residues" evidence="1">
    <location>
        <begin position="406"/>
        <end position="416"/>
    </location>
</feature>
<feature type="compositionally biased region" description="Basic and acidic residues" evidence="1">
    <location>
        <begin position="791"/>
        <end position="802"/>
    </location>
</feature>
<dbReference type="VEuPathDB" id="FungiDB:I7I53_00538"/>
<dbReference type="AlphaFoldDB" id="A0A8A1LN49"/>
<organism evidence="2 3">
    <name type="scientific">Ajellomyces capsulatus (strain H88)</name>
    <name type="common">Darling's disease fungus</name>
    <name type="synonym">Histoplasma capsulatum</name>
    <dbReference type="NCBI Taxonomy" id="544711"/>
    <lineage>
        <taxon>Eukaryota</taxon>
        <taxon>Fungi</taxon>
        <taxon>Dikarya</taxon>
        <taxon>Ascomycota</taxon>
        <taxon>Pezizomycotina</taxon>
        <taxon>Eurotiomycetes</taxon>
        <taxon>Eurotiomycetidae</taxon>
        <taxon>Onygenales</taxon>
        <taxon>Ajellomycetaceae</taxon>
        <taxon>Histoplasma</taxon>
    </lineage>
</organism>
<feature type="region of interest" description="Disordered" evidence="1">
    <location>
        <begin position="730"/>
        <end position="817"/>
    </location>
</feature>
<feature type="region of interest" description="Disordered" evidence="1">
    <location>
        <begin position="461"/>
        <end position="613"/>
    </location>
</feature>
<dbReference type="Proteomes" id="UP000663419">
    <property type="component" value="Chromosome 3"/>
</dbReference>
<gene>
    <name evidence="2" type="ORF">I7I53_00538</name>
</gene>
<feature type="compositionally biased region" description="Polar residues" evidence="1">
    <location>
        <begin position="591"/>
        <end position="613"/>
    </location>
</feature>